<feature type="compositionally biased region" description="Basic and acidic residues" evidence="1">
    <location>
        <begin position="77"/>
        <end position="87"/>
    </location>
</feature>
<evidence type="ECO:0000256" key="1">
    <source>
        <dbReference type="SAM" id="MobiDB-lite"/>
    </source>
</evidence>
<feature type="non-terminal residue" evidence="2">
    <location>
        <position position="1"/>
    </location>
</feature>
<dbReference type="EMBL" id="CADCWM010000168">
    <property type="protein sequence ID" value="CAA9547362.1"/>
    <property type="molecule type" value="Genomic_DNA"/>
</dbReference>
<evidence type="ECO:0000313" key="2">
    <source>
        <dbReference type="EMBL" id="CAA9547362.1"/>
    </source>
</evidence>
<sequence length="112" mass="12006">PHRRAGVARDRPHRHAQGLRQPGAAGSGGAQARSLERPPVLLSRPPRRSVEGDLARRTGSMPVHQKAGARALPVAEPGRRGGDDLLRPTRLPALGHRLALSARDLASHVDRL</sequence>
<reference evidence="2" key="1">
    <citation type="submission" date="2020-02" db="EMBL/GenBank/DDBJ databases">
        <authorList>
            <person name="Meier V. D."/>
        </authorList>
    </citation>
    <scope>NUCLEOTIDE SEQUENCE</scope>
    <source>
        <strain evidence="2">AVDCRST_MAG88</strain>
    </source>
</reference>
<feature type="region of interest" description="Disordered" evidence="1">
    <location>
        <begin position="1"/>
        <end position="87"/>
    </location>
</feature>
<accession>A0A6J4UEY7</accession>
<proteinExistence type="predicted"/>
<organism evidence="2">
    <name type="scientific">uncultured Thermomicrobiales bacterium</name>
    <dbReference type="NCBI Taxonomy" id="1645740"/>
    <lineage>
        <taxon>Bacteria</taxon>
        <taxon>Pseudomonadati</taxon>
        <taxon>Thermomicrobiota</taxon>
        <taxon>Thermomicrobia</taxon>
        <taxon>Thermomicrobiales</taxon>
        <taxon>environmental samples</taxon>
    </lineage>
</organism>
<gene>
    <name evidence="2" type="ORF">AVDCRST_MAG88-515</name>
</gene>
<feature type="compositionally biased region" description="Low complexity" evidence="1">
    <location>
        <begin position="30"/>
        <end position="44"/>
    </location>
</feature>
<feature type="non-terminal residue" evidence="2">
    <location>
        <position position="112"/>
    </location>
</feature>
<name>A0A6J4UEY7_9BACT</name>
<feature type="compositionally biased region" description="Basic residues" evidence="1">
    <location>
        <begin position="1"/>
        <end position="17"/>
    </location>
</feature>
<dbReference type="AlphaFoldDB" id="A0A6J4UEY7"/>
<protein>
    <submittedName>
        <fullName evidence="2">Mobile element protein</fullName>
    </submittedName>
</protein>